<dbReference type="OrthoDB" id="9807749at2"/>
<evidence type="ECO:0000256" key="11">
    <source>
        <dbReference type="ARBA" id="ARBA00030547"/>
    </source>
</evidence>
<dbReference type="PANTHER" id="PTHR43090:SF2">
    <property type="entry name" value="1-(5-PHOSPHORIBOSYL)-5-[(5-PHOSPHORIBOSYLAMINO)METHYLIDENEAMINO] IMIDAZOLE-4-CARBOXAMIDE ISOMERASE"/>
    <property type="match status" value="1"/>
</dbReference>
<keyword evidence="8 12" id="KW-0028">Amino-acid biosynthesis</keyword>
<keyword evidence="7 12" id="KW-0963">Cytoplasm</keyword>
<evidence type="ECO:0000256" key="10">
    <source>
        <dbReference type="ARBA" id="ARBA00023235"/>
    </source>
</evidence>
<feature type="active site" description="Proton donor" evidence="12">
    <location>
        <position position="131"/>
    </location>
</feature>
<dbReference type="HAMAP" id="MF_01014">
    <property type="entry name" value="HisA"/>
    <property type="match status" value="1"/>
</dbReference>
<evidence type="ECO:0000256" key="9">
    <source>
        <dbReference type="ARBA" id="ARBA00023102"/>
    </source>
</evidence>
<comment type="similarity">
    <text evidence="4 12 13">Belongs to the HisA/HisF family.</text>
</comment>
<dbReference type="GO" id="GO:0000162">
    <property type="term" value="P:L-tryptophan biosynthetic process"/>
    <property type="evidence" value="ECO:0007669"/>
    <property type="project" value="TreeGrafter"/>
</dbReference>
<proteinExistence type="inferred from homology"/>
<evidence type="ECO:0000256" key="3">
    <source>
        <dbReference type="ARBA" id="ARBA00005133"/>
    </source>
</evidence>
<feature type="active site" description="Proton acceptor" evidence="12">
    <location>
        <position position="8"/>
    </location>
</feature>
<protein>
    <recommendedName>
        <fullName evidence="6 12">1-(5-phosphoribosyl)-5-[(5-phosphoribosylamino)methylideneamino] imidazole-4-carboxamide isomerase</fullName>
        <ecNumber evidence="5 12">5.3.1.16</ecNumber>
    </recommendedName>
    <alternativeName>
        <fullName evidence="11 12">Phosphoribosylformimino-5-aminoimidazole carboxamide ribotide isomerase</fullName>
    </alternativeName>
</protein>
<dbReference type="InterPro" id="IPR013785">
    <property type="entry name" value="Aldolase_TIM"/>
</dbReference>
<comment type="pathway">
    <text evidence="3 12 14">Amino-acid biosynthesis; L-histidine biosynthesis; L-histidine from 5-phospho-alpha-D-ribose 1-diphosphate: step 4/9.</text>
</comment>
<dbReference type="InterPro" id="IPR006062">
    <property type="entry name" value="His_biosynth"/>
</dbReference>
<sequence>MLIIPAIDLKNGQAVRLYKGDYKQKTVYSEHPETLAVTFEQLGASFLHLVDLDGAKTGIVSNDSVIKKIKTLTHLKIQVGGGIRTLETIDYYLNQLGVDRVILGTAAVVDPDFLDAALVRFGPEKIVVGVDIKEGNIATKGWLDTSSHPYLEFLSDLEKRGLTTVVITDVSKDGTFLGPNFEWYDQIKAHTALKIIVSGGIKDQADLDEAALRKYEGVIVGKAYYEGKIDLKEAFLRC</sequence>
<evidence type="ECO:0000256" key="6">
    <source>
        <dbReference type="ARBA" id="ARBA00018464"/>
    </source>
</evidence>
<dbReference type="SUPFAM" id="SSF51366">
    <property type="entry name" value="Ribulose-phoshate binding barrel"/>
    <property type="match status" value="1"/>
</dbReference>
<gene>
    <name evidence="12 15" type="primary">hisA</name>
    <name evidence="15" type="ORF">GHI93_04375</name>
</gene>
<dbReference type="UniPathway" id="UPA00031">
    <property type="reaction ID" value="UER00009"/>
</dbReference>
<reference evidence="15 16" key="1">
    <citation type="submission" date="2019-10" db="EMBL/GenBank/DDBJ databases">
        <authorList>
            <person name="Dong K."/>
        </authorList>
    </citation>
    <scope>NUCLEOTIDE SEQUENCE [LARGE SCALE GENOMIC DNA]</scope>
    <source>
        <strain evidence="15 16">DSM 28960</strain>
    </source>
</reference>
<evidence type="ECO:0000256" key="13">
    <source>
        <dbReference type="RuleBase" id="RU003657"/>
    </source>
</evidence>
<keyword evidence="9 12" id="KW-0368">Histidine biosynthesis</keyword>
<evidence type="ECO:0000256" key="1">
    <source>
        <dbReference type="ARBA" id="ARBA00000901"/>
    </source>
</evidence>
<organism evidence="15 16">
    <name type="scientific">Lactococcus hircilactis</name>
    <dbReference type="NCBI Taxonomy" id="1494462"/>
    <lineage>
        <taxon>Bacteria</taxon>
        <taxon>Bacillati</taxon>
        <taxon>Bacillota</taxon>
        <taxon>Bacilli</taxon>
        <taxon>Lactobacillales</taxon>
        <taxon>Streptococcaceae</taxon>
        <taxon>Lactococcus</taxon>
    </lineage>
</organism>
<evidence type="ECO:0000256" key="7">
    <source>
        <dbReference type="ARBA" id="ARBA00022490"/>
    </source>
</evidence>
<evidence type="ECO:0000256" key="5">
    <source>
        <dbReference type="ARBA" id="ARBA00012550"/>
    </source>
</evidence>
<dbReference type="InterPro" id="IPR011060">
    <property type="entry name" value="RibuloseP-bd_barrel"/>
</dbReference>
<dbReference type="Proteomes" id="UP000439550">
    <property type="component" value="Unassembled WGS sequence"/>
</dbReference>
<dbReference type="GO" id="GO:0005737">
    <property type="term" value="C:cytoplasm"/>
    <property type="evidence" value="ECO:0007669"/>
    <property type="project" value="UniProtKB-SubCell"/>
</dbReference>
<evidence type="ECO:0000313" key="16">
    <source>
        <dbReference type="Proteomes" id="UP000439550"/>
    </source>
</evidence>
<dbReference type="EC" id="5.3.1.16" evidence="5 12"/>
<name>A0A7X2D1L0_9LACT</name>
<dbReference type="InterPro" id="IPR044524">
    <property type="entry name" value="Isoase_HisA-like"/>
</dbReference>
<evidence type="ECO:0000256" key="8">
    <source>
        <dbReference type="ARBA" id="ARBA00022605"/>
    </source>
</evidence>
<dbReference type="PANTHER" id="PTHR43090">
    <property type="entry name" value="1-(5-PHOSPHORIBOSYL)-5-[(5-PHOSPHORIBOSYLAMINO)METHYLIDENEAMINO] IMIDAZOLE-4-CARBOXAMIDE ISOMERASE"/>
    <property type="match status" value="1"/>
</dbReference>
<comment type="subcellular location">
    <subcellularLocation>
        <location evidence="2 12 14">Cytoplasm</location>
    </subcellularLocation>
</comment>
<dbReference type="Gene3D" id="3.20.20.70">
    <property type="entry name" value="Aldolase class I"/>
    <property type="match status" value="1"/>
</dbReference>
<dbReference type="AlphaFoldDB" id="A0A7X2D1L0"/>
<dbReference type="FunFam" id="3.20.20.70:FF:000009">
    <property type="entry name" value="1-(5-phosphoribosyl)-5-[(5-phosphoribosylamino)methylideneamino] imidazole-4-carboxamide isomerase"/>
    <property type="match status" value="1"/>
</dbReference>
<keyword evidence="10 12" id="KW-0413">Isomerase</keyword>
<dbReference type="InterPro" id="IPR023016">
    <property type="entry name" value="HisA/PriA"/>
</dbReference>
<dbReference type="GO" id="GO:0003949">
    <property type="term" value="F:1-(5-phosphoribosyl)-5-[(5-phosphoribosylamino)methylideneamino]imidazole-4-carboxamide isomerase activity"/>
    <property type="evidence" value="ECO:0007669"/>
    <property type="project" value="UniProtKB-UniRule"/>
</dbReference>
<dbReference type="CDD" id="cd04732">
    <property type="entry name" value="HisA"/>
    <property type="match status" value="1"/>
</dbReference>
<dbReference type="NCBIfam" id="TIGR00007">
    <property type="entry name" value="1-(5-phosphoribosyl)-5-[(5-phosphoribosylamino)methylideneamino]imidazole-4-carboxamide isomerase"/>
    <property type="match status" value="1"/>
</dbReference>
<accession>A0A7X2D1L0</accession>
<evidence type="ECO:0000256" key="2">
    <source>
        <dbReference type="ARBA" id="ARBA00004496"/>
    </source>
</evidence>
<evidence type="ECO:0000256" key="14">
    <source>
        <dbReference type="RuleBase" id="RU003658"/>
    </source>
</evidence>
<evidence type="ECO:0000313" key="15">
    <source>
        <dbReference type="EMBL" id="MQW39175.1"/>
    </source>
</evidence>
<dbReference type="InterPro" id="IPR006063">
    <property type="entry name" value="HisA_bact_arch"/>
</dbReference>
<comment type="caution">
    <text evidence="15">The sequence shown here is derived from an EMBL/GenBank/DDBJ whole genome shotgun (WGS) entry which is preliminary data.</text>
</comment>
<dbReference type="Pfam" id="PF00977">
    <property type="entry name" value="His_biosynth"/>
    <property type="match status" value="1"/>
</dbReference>
<comment type="catalytic activity">
    <reaction evidence="1 12 14">
        <text>1-(5-phospho-beta-D-ribosyl)-5-[(5-phospho-beta-D-ribosylamino)methylideneamino]imidazole-4-carboxamide = 5-[(5-phospho-1-deoxy-D-ribulos-1-ylimino)methylamino]-1-(5-phospho-beta-D-ribosyl)imidazole-4-carboxamide</text>
        <dbReference type="Rhea" id="RHEA:15469"/>
        <dbReference type="ChEBI" id="CHEBI:58435"/>
        <dbReference type="ChEBI" id="CHEBI:58525"/>
        <dbReference type="EC" id="5.3.1.16"/>
    </reaction>
</comment>
<evidence type="ECO:0000256" key="12">
    <source>
        <dbReference type="HAMAP-Rule" id="MF_01014"/>
    </source>
</evidence>
<dbReference type="EMBL" id="WITJ01000005">
    <property type="protein sequence ID" value="MQW39175.1"/>
    <property type="molecule type" value="Genomic_DNA"/>
</dbReference>
<dbReference type="RefSeq" id="WP_153495858.1">
    <property type="nucleotide sequence ID" value="NZ_CAXYUY010000002.1"/>
</dbReference>
<keyword evidence="16" id="KW-1185">Reference proteome</keyword>
<dbReference type="GO" id="GO:0000105">
    <property type="term" value="P:L-histidine biosynthetic process"/>
    <property type="evidence" value="ECO:0007669"/>
    <property type="project" value="UniProtKB-UniRule"/>
</dbReference>
<evidence type="ECO:0000256" key="4">
    <source>
        <dbReference type="ARBA" id="ARBA00009667"/>
    </source>
</evidence>